<dbReference type="RefSeq" id="XP_028995603.1">
    <property type="nucleotide sequence ID" value="XM_029139770.3"/>
</dbReference>
<dbReference type="Pfam" id="PF09727">
    <property type="entry name" value="CortBP2"/>
    <property type="match status" value="1"/>
</dbReference>
<feature type="compositionally biased region" description="Polar residues" evidence="3">
    <location>
        <begin position="1124"/>
        <end position="1158"/>
    </location>
</feature>
<name>A0A6P7LNR1_BETSP</name>
<dbReference type="InterPro" id="IPR050719">
    <property type="entry name" value="Cortactin-Actin_Reg"/>
</dbReference>
<dbReference type="GeneID" id="114848887"/>
<evidence type="ECO:0000256" key="3">
    <source>
        <dbReference type="SAM" id="MobiDB-lite"/>
    </source>
</evidence>
<feature type="region of interest" description="Disordered" evidence="3">
    <location>
        <begin position="607"/>
        <end position="627"/>
    </location>
</feature>
<feature type="region of interest" description="Disordered" evidence="3">
    <location>
        <begin position="933"/>
        <end position="1020"/>
    </location>
</feature>
<feature type="coiled-coil region" evidence="2">
    <location>
        <begin position="718"/>
        <end position="769"/>
    </location>
</feature>
<evidence type="ECO:0000313" key="7">
    <source>
        <dbReference type="RefSeq" id="XP_028995604.1"/>
    </source>
</evidence>
<evidence type="ECO:0000256" key="1">
    <source>
        <dbReference type="ARBA" id="ARBA00023054"/>
    </source>
</evidence>
<evidence type="ECO:0000259" key="4">
    <source>
        <dbReference type="Pfam" id="PF09727"/>
    </source>
</evidence>
<dbReference type="RefSeq" id="XP_028995604.1">
    <property type="nucleotide sequence ID" value="XM_029139771.3"/>
</dbReference>
<dbReference type="InterPro" id="IPR019131">
    <property type="entry name" value="Cortactin-binding_p2_N"/>
</dbReference>
<feature type="coiled-coil region" evidence="2">
    <location>
        <begin position="555"/>
        <end position="582"/>
    </location>
</feature>
<evidence type="ECO:0000256" key="2">
    <source>
        <dbReference type="SAM" id="Coils"/>
    </source>
</evidence>
<gene>
    <name evidence="6 7 8" type="primary">LOC114848887</name>
</gene>
<protein>
    <submittedName>
        <fullName evidence="6 7">Filamin-A-interacting protein 1-like isoform X1</fullName>
    </submittedName>
</protein>
<dbReference type="OrthoDB" id="8828111at2759"/>
<sequence>MRSKSSGVEAPVDGVLVVSQGDRDIGQEQDVGLTLKSLKTKVQQNEGDGEVEAEVISDKEKLLLDSPEAGKKRQDAVDLSKDDLLKLLGIMEGEVQAREDVICLLRSKQTLPEALESRYGSAGPVSALEALQRDGFIAGSKQPGHSVYQKPMAELEHLQEKHRDTYRRMLGQLLLAEKCHHRTVQELDTEKRKHADYMNKSDDFTNLLEQERERLKRLLENEKAYQVKKEKEHSKRLAKVREELIKLKSFALMLVNERQEHLEQMDQQSRQIQELSQQLQQRDQALTEAREHALEDGDRLLSLEAELKEKSAKLAQQHEEMSAKLATMELHNRQLNGKLLGFTHKVEELEENNRALRKSDEELQNLRQKISIGECGNSNLIVELENLRKRVLEMEGKDEEITKTEHQCMELVNRLQEEDSKSKDLRLEVERLQRRMVALENLEGEFSTSKSECELLHTALDREKGLTKELSDEVVSLRIRMKELESSEIKLEKSELSLKDDLSKLKSLTVALMEERKILIERLKVDEKTREDLNRMVKVEQSKVMEVTEKLIEESKKLLKLKSEMETKVESLTSEKAELNSKLVYEIGKSSDLNSIVSQMKKRLDGLEQAEKPSVKNSVKSELGRTPEPIRREDNKIKELTFEIERLKNRLEQLEVVEGDLIKTEDQYGVLEKRFMTEQDKANILSQQVEEMRTQIARNKAIEKGEEQSQEGDLRRRCKREEAKTRELQADIMALKEKIHELMHKEDLLSQLQVDYSVLQQRFLEEEEKAKNMGTEVFHLTQELEVAKRHSRALRPSLNGRRMVDVAVASTGVQTEAVSAGPAEEDTPAVFIRKSVQEENHIMSNLRQRCLKKPTVERSPSSSSDLGLKKSWIPWMKKKEHIPQEANLEKPLQVNGDHLPSHLAVSPKQPLHIRVTPDHHNNLATLEISGPTAEDAFSSSAPLSPNPSHPKSRITIIPTYSAPTARRKPTSGPHGPERAKSPLTITAVSRAKSPVTITTVSRAKSPESSRTPSLGRPLSPVSIISTATVPQTSASPEPQEMTMGRAVFRVTPEKQMVPMPIRKGHSNTSIITTTTTTSSEDKIHIHLGNSIAPKMVVRPVTAVTESKELTLSTGTVLRSPRQITTTATRSTQSKVMSSITISPVTSASPKPTQSTTGHDAQPPRTGLTRIPMSKSLKTGKAVLGSLGISTGVKLESRTETQSMRIEVKKSTVNSNILHNGGKL</sequence>
<feature type="region of interest" description="Disordered" evidence="3">
    <location>
        <begin position="1124"/>
        <end position="1174"/>
    </location>
</feature>
<feature type="coiled-coil region" evidence="2">
    <location>
        <begin position="630"/>
        <end position="664"/>
    </location>
</feature>
<feature type="region of interest" description="Disordered" evidence="3">
    <location>
        <begin position="1"/>
        <end position="23"/>
    </location>
</feature>
<feature type="coiled-coil region" evidence="2">
    <location>
        <begin position="201"/>
        <end position="228"/>
    </location>
</feature>
<dbReference type="Proteomes" id="UP000515150">
    <property type="component" value="Chromosome 22"/>
</dbReference>
<dbReference type="AlphaFoldDB" id="A0A6P7LNR1"/>
<dbReference type="KEGG" id="bspl:114848887"/>
<dbReference type="PANTHER" id="PTHR23166:SF3">
    <property type="entry name" value="FILAMIN-A-INTERACTING PROTEIN 1"/>
    <property type="match status" value="1"/>
</dbReference>
<reference evidence="6 7" key="1">
    <citation type="submission" date="2025-04" db="UniProtKB">
        <authorList>
            <consortium name="RefSeq"/>
        </authorList>
    </citation>
    <scope>IDENTIFICATION</scope>
</reference>
<evidence type="ECO:0000313" key="6">
    <source>
        <dbReference type="RefSeq" id="XP_028995603.1"/>
    </source>
</evidence>
<feature type="domain" description="Cortactin-binding protein-2 N-terminal" evidence="4">
    <location>
        <begin position="78"/>
        <end position="259"/>
    </location>
</feature>
<feature type="coiled-coil region" evidence="2">
    <location>
        <begin position="258"/>
        <end position="442"/>
    </location>
</feature>
<feature type="compositionally biased region" description="Polar residues" evidence="3">
    <location>
        <begin position="995"/>
        <end position="1012"/>
    </location>
</feature>
<evidence type="ECO:0000313" key="8">
    <source>
        <dbReference type="RefSeq" id="XP_055361890.1"/>
    </source>
</evidence>
<organism evidence="5 6">
    <name type="scientific">Betta splendens</name>
    <name type="common">Siamese fighting fish</name>
    <dbReference type="NCBI Taxonomy" id="158456"/>
    <lineage>
        <taxon>Eukaryota</taxon>
        <taxon>Metazoa</taxon>
        <taxon>Chordata</taxon>
        <taxon>Craniata</taxon>
        <taxon>Vertebrata</taxon>
        <taxon>Euteleostomi</taxon>
        <taxon>Actinopterygii</taxon>
        <taxon>Neopterygii</taxon>
        <taxon>Teleostei</taxon>
        <taxon>Neoteleostei</taxon>
        <taxon>Acanthomorphata</taxon>
        <taxon>Anabantaria</taxon>
        <taxon>Anabantiformes</taxon>
        <taxon>Anabantoidei</taxon>
        <taxon>Osphronemidae</taxon>
        <taxon>Betta</taxon>
    </lineage>
</organism>
<accession>A0A6P7LNR1</accession>
<dbReference type="PANTHER" id="PTHR23166">
    <property type="entry name" value="FILAMIN/GPBP-INTERACTING PROTEIN"/>
    <property type="match status" value="1"/>
</dbReference>
<proteinExistence type="predicted"/>
<keyword evidence="1 2" id="KW-0175">Coiled coil</keyword>
<dbReference type="RefSeq" id="XP_055361890.1">
    <property type="nucleotide sequence ID" value="XM_055505915.1"/>
</dbReference>
<evidence type="ECO:0000313" key="5">
    <source>
        <dbReference type="Proteomes" id="UP000515150"/>
    </source>
</evidence>
<keyword evidence="5" id="KW-1185">Reference proteome</keyword>